<keyword evidence="2" id="KW-0812">Transmembrane</keyword>
<dbReference type="EMBL" id="JAWDIU010000001">
    <property type="protein sequence ID" value="MDU0325777.1"/>
    <property type="molecule type" value="Genomic_DNA"/>
</dbReference>
<evidence type="ECO:0000256" key="1">
    <source>
        <dbReference type="SAM" id="MobiDB-lite"/>
    </source>
</evidence>
<keyword evidence="2" id="KW-1133">Transmembrane helix</keyword>
<evidence type="ECO:0000313" key="4">
    <source>
        <dbReference type="Proteomes" id="UP001256673"/>
    </source>
</evidence>
<dbReference type="Proteomes" id="UP001256673">
    <property type="component" value="Unassembled WGS sequence"/>
</dbReference>
<evidence type="ECO:0008006" key="5">
    <source>
        <dbReference type="Google" id="ProtNLM"/>
    </source>
</evidence>
<feature type="region of interest" description="Disordered" evidence="1">
    <location>
        <begin position="317"/>
        <end position="398"/>
    </location>
</feature>
<feature type="region of interest" description="Disordered" evidence="1">
    <location>
        <begin position="1"/>
        <end position="28"/>
    </location>
</feature>
<gene>
    <name evidence="3" type="ORF">RWH43_03295</name>
</gene>
<sequence>MTRMQDLFASQRRRDERVRTTLGDPATDRRLEEMFDGAPRVTSAPTDFADEVQALNSLIGSRRVAEPELRGVKKPGRLRRSRSSRDWLSIGAAALAVVSVVSASTLVGISVASASPASDALNTLTANEAVLANSIERVNSSISALEQSRQTAKSDAEALAAPLASLAQIAEIPAVATAETARQALLAEIDGVQMPDQLAAYRRPAIDGDSLESVGTAIDLVDTRTREAQEASAQLDDLRTTLEKTVQPFEEAVAGVGRELPAVATTLVAENDLADETLRTNVTSLAARVATVESHTSPSAISDFVNAVAALKTGQRTAEIEEADRQAAAEAERRRQQELQRQQQLREQQQQEQQQQEEQQPQPSTPPQDPPATTPPVEPVPAPTPTGTPAAAAPIVGG</sequence>
<protein>
    <recommendedName>
        <fullName evidence="5">DUF5667 domain-containing protein</fullName>
    </recommendedName>
</protein>
<reference evidence="3 4" key="1">
    <citation type="submission" date="2023-09" db="EMBL/GenBank/DDBJ databases">
        <title>Microbacterium fusihabitans sp. nov., Microbacterium phycihabitans sp. nov., and Microbacterium cervinum sp. nov., isolated from dried seaweeds of beach.</title>
        <authorList>
            <person name="Lee S.D."/>
        </authorList>
    </citation>
    <scope>NUCLEOTIDE SEQUENCE [LARGE SCALE GENOMIC DNA]</scope>
    <source>
        <strain evidence="3 4">KSW2-21</strain>
    </source>
</reference>
<feature type="transmembrane region" description="Helical" evidence="2">
    <location>
        <begin position="87"/>
        <end position="112"/>
    </location>
</feature>
<evidence type="ECO:0000256" key="2">
    <source>
        <dbReference type="SAM" id="Phobius"/>
    </source>
</evidence>
<keyword evidence="2" id="KW-0472">Membrane</keyword>
<keyword evidence="4" id="KW-1185">Reference proteome</keyword>
<feature type="compositionally biased region" description="Pro residues" evidence="1">
    <location>
        <begin position="363"/>
        <end position="386"/>
    </location>
</feature>
<accession>A0ABU3RS95</accession>
<feature type="compositionally biased region" description="Low complexity" evidence="1">
    <location>
        <begin position="387"/>
        <end position="398"/>
    </location>
</feature>
<dbReference type="RefSeq" id="WP_316000653.1">
    <property type="nucleotide sequence ID" value="NZ_JAWDIU010000001.1"/>
</dbReference>
<comment type="caution">
    <text evidence="3">The sequence shown here is derived from an EMBL/GenBank/DDBJ whole genome shotgun (WGS) entry which is preliminary data.</text>
</comment>
<name>A0ABU3RS95_9MICO</name>
<proteinExistence type="predicted"/>
<organism evidence="3 4">
    <name type="scientific">Microbacterium algihabitans</name>
    <dbReference type="NCBI Taxonomy" id="3075992"/>
    <lineage>
        <taxon>Bacteria</taxon>
        <taxon>Bacillati</taxon>
        <taxon>Actinomycetota</taxon>
        <taxon>Actinomycetes</taxon>
        <taxon>Micrococcales</taxon>
        <taxon>Microbacteriaceae</taxon>
        <taxon>Microbacterium</taxon>
    </lineage>
</organism>
<feature type="compositionally biased region" description="Basic and acidic residues" evidence="1">
    <location>
        <begin position="323"/>
        <end position="338"/>
    </location>
</feature>
<feature type="compositionally biased region" description="Low complexity" evidence="1">
    <location>
        <begin position="339"/>
        <end position="362"/>
    </location>
</feature>
<evidence type="ECO:0000313" key="3">
    <source>
        <dbReference type="EMBL" id="MDU0325777.1"/>
    </source>
</evidence>